<reference evidence="3 4" key="1">
    <citation type="journal article" date="2024" name="Nat. Commun.">
        <title>Phylogenomics reveals the evolutionary origins of lichenization in chlorophyte algae.</title>
        <authorList>
            <person name="Puginier C."/>
            <person name="Libourel C."/>
            <person name="Otte J."/>
            <person name="Skaloud P."/>
            <person name="Haon M."/>
            <person name="Grisel S."/>
            <person name="Petersen M."/>
            <person name="Berrin J.G."/>
            <person name="Delaux P.M."/>
            <person name="Dal Grande F."/>
            <person name="Keller J."/>
        </authorList>
    </citation>
    <scope>NUCLEOTIDE SEQUENCE [LARGE SCALE GENOMIC DNA]</scope>
    <source>
        <strain evidence="3 4">SAG 2145</strain>
    </source>
</reference>
<feature type="domain" description="DUF1989" evidence="2">
    <location>
        <begin position="132"/>
        <end position="317"/>
    </location>
</feature>
<evidence type="ECO:0000256" key="1">
    <source>
        <dbReference type="SAM" id="MobiDB-lite"/>
    </source>
</evidence>
<evidence type="ECO:0000313" key="3">
    <source>
        <dbReference type="EMBL" id="KAK9834411.1"/>
    </source>
</evidence>
<evidence type="ECO:0000313" key="4">
    <source>
        <dbReference type="Proteomes" id="UP001438707"/>
    </source>
</evidence>
<comment type="caution">
    <text evidence="3">The sequence shown here is derived from an EMBL/GenBank/DDBJ whole genome shotgun (WGS) entry which is preliminary data.</text>
</comment>
<dbReference type="PANTHER" id="PTHR31527">
    <property type="entry name" value="RE64534P"/>
    <property type="match status" value="1"/>
</dbReference>
<evidence type="ECO:0000259" key="2">
    <source>
        <dbReference type="Pfam" id="PF09347"/>
    </source>
</evidence>
<feature type="region of interest" description="Disordered" evidence="1">
    <location>
        <begin position="1"/>
        <end position="22"/>
    </location>
</feature>
<dbReference type="InterPro" id="IPR018959">
    <property type="entry name" value="DUF1989"/>
</dbReference>
<sequence length="348" mass="38320">MLRAFGSIKSSGHCPAAQKQSTSASQPLGLGLRRWHHASSIKDLCQAASLVGCCTFVHAHCLSNAWSAEIIRFSVHVTAGLLLQRRILRCLCRFIGYHEITLSTHGQQRPLALRAAVAEEPLQLAPVTDVQTCEAYKGAAVEVQKGQYLKVINTYGTQVVDFWAMSTRTAKGRLLREIMSMHHSHDEIGKLIPQVGDTMVTSQMRPILTLMEDTGPGVHDTLVAACSHELYEKILGIGPEDPHDSCTNNLHTALAKLDWHLTDDPKYHLTPGPFNLWMNVPFHSNKESGKLPGWWAPPADGQKPGDFVVFRAEMDCVCVMSCCPSEDISQINGPEGTKSAQYQVLQAF</sequence>
<proteinExistence type="predicted"/>
<dbReference type="Pfam" id="PF09347">
    <property type="entry name" value="DUF1989"/>
    <property type="match status" value="1"/>
</dbReference>
<gene>
    <name evidence="3" type="ORF">WJX74_001255</name>
</gene>
<dbReference type="EMBL" id="JALJOS010000009">
    <property type="protein sequence ID" value="KAK9834411.1"/>
    <property type="molecule type" value="Genomic_DNA"/>
</dbReference>
<name>A0AAW1RM60_9CHLO</name>
<organism evidence="3 4">
    <name type="scientific">Apatococcus lobatus</name>
    <dbReference type="NCBI Taxonomy" id="904363"/>
    <lineage>
        <taxon>Eukaryota</taxon>
        <taxon>Viridiplantae</taxon>
        <taxon>Chlorophyta</taxon>
        <taxon>core chlorophytes</taxon>
        <taxon>Trebouxiophyceae</taxon>
        <taxon>Chlorellales</taxon>
        <taxon>Chlorellaceae</taxon>
        <taxon>Apatococcus</taxon>
    </lineage>
</organism>
<accession>A0AAW1RM60</accession>
<dbReference type="Proteomes" id="UP001438707">
    <property type="component" value="Unassembled WGS sequence"/>
</dbReference>
<protein>
    <recommendedName>
        <fullName evidence="2">DUF1989 domain-containing protein</fullName>
    </recommendedName>
</protein>
<dbReference type="AlphaFoldDB" id="A0AAW1RM60"/>
<keyword evidence="4" id="KW-1185">Reference proteome</keyword>
<dbReference type="PANTHER" id="PTHR31527:SF0">
    <property type="entry name" value="RE64534P"/>
    <property type="match status" value="1"/>
</dbReference>